<dbReference type="SUPFAM" id="SSF53098">
    <property type="entry name" value="Ribonuclease H-like"/>
    <property type="match status" value="1"/>
</dbReference>
<evidence type="ECO:0000256" key="8">
    <source>
        <dbReference type="ARBA" id="ARBA00022842"/>
    </source>
</evidence>
<comment type="caution">
    <text evidence="15">The sequence shown here is derived from an EMBL/GenBank/DDBJ whole genome shotgun (WGS) entry which is preliminary data.</text>
</comment>
<name>A0A1F5SGD5_9BACT</name>
<accession>A0A1F5SGD5</accession>
<evidence type="ECO:0000256" key="10">
    <source>
        <dbReference type="ARBA" id="ARBA00023172"/>
    </source>
</evidence>
<feature type="binding site" evidence="13">
    <location>
        <position position="156"/>
    </location>
    <ligand>
        <name>Mg(2+)</name>
        <dbReference type="ChEBI" id="CHEBI:18420"/>
        <label>1</label>
    </ligand>
</feature>
<evidence type="ECO:0000313" key="15">
    <source>
        <dbReference type="EMBL" id="OGF25616.1"/>
    </source>
</evidence>
<keyword evidence="3 13" id="KW-0540">Nuclease</keyword>
<dbReference type="NCBIfam" id="TIGR00228">
    <property type="entry name" value="ruvC"/>
    <property type="match status" value="1"/>
</dbReference>
<keyword evidence="4 13" id="KW-0479">Metal-binding</keyword>
<keyword evidence="2 13" id="KW-0963">Cytoplasm</keyword>
<dbReference type="Proteomes" id="UP000178367">
    <property type="component" value="Unassembled WGS sequence"/>
</dbReference>
<keyword evidence="7 13" id="KW-0378">Hydrolase</keyword>
<comment type="cofactor">
    <cofactor evidence="13">
        <name>Mg(2+)</name>
        <dbReference type="ChEBI" id="CHEBI:18420"/>
    </cofactor>
    <text evidence="13">Binds 2 Mg(2+) ion per subunit.</text>
</comment>
<keyword evidence="5 13" id="KW-0255">Endonuclease</keyword>
<dbReference type="InterPro" id="IPR036397">
    <property type="entry name" value="RNaseH_sf"/>
</dbReference>
<dbReference type="InterPro" id="IPR012337">
    <property type="entry name" value="RNaseH-like_sf"/>
</dbReference>
<dbReference type="GO" id="GO:0006281">
    <property type="term" value="P:DNA repair"/>
    <property type="evidence" value="ECO:0007669"/>
    <property type="project" value="UniProtKB-UniRule"/>
</dbReference>
<dbReference type="NCBIfam" id="NF000711">
    <property type="entry name" value="PRK00039.2-1"/>
    <property type="match status" value="1"/>
</dbReference>
<dbReference type="CDD" id="cd16962">
    <property type="entry name" value="RuvC"/>
    <property type="match status" value="1"/>
</dbReference>
<gene>
    <name evidence="13" type="primary">ruvC</name>
    <name evidence="15" type="ORF">A2227_00180</name>
</gene>
<feature type="active site" evidence="13">
    <location>
        <position position="156"/>
    </location>
</feature>
<dbReference type="FunFam" id="3.30.420.10:FF:000002">
    <property type="entry name" value="Crossover junction endodeoxyribonuclease RuvC"/>
    <property type="match status" value="1"/>
</dbReference>
<evidence type="ECO:0000256" key="5">
    <source>
        <dbReference type="ARBA" id="ARBA00022759"/>
    </source>
</evidence>
<dbReference type="InterPro" id="IPR002176">
    <property type="entry name" value="X-over_junc_endoDNase_RuvC"/>
</dbReference>
<dbReference type="AlphaFoldDB" id="A0A1F5SGD5"/>
<dbReference type="GO" id="GO:0000287">
    <property type="term" value="F:magnesium ion binding"/>
    <property type="evidence" value="ECO:0007669"/>
    <property type="project" value="UniProtKB-UniRule"/>
</dbReference>
<evidence type="ECO:0000256" key="1">
    <source>
        <dbReference type="ARBA" id="ARBA00009518"/>
    </source>
</evidence>
<dbReference type="EC" id="3.1.21.10" evidence="13 14"/>
<evidence type="ECO:0000256" key="11">
    <source>
        <dbReference type="ARBA" id="ARBA00023204"/>
    </source>
</evidence>
<dbReference type="Pfam" id="PF02075">
    <property type="entry name" value="RuvC"/>
    <property type="match status" value="1"/>
</dbReference>
<dbReference type="GO" id="GO:0008821">
    <property type="term" value="F:crossover junction DNA endonuclease activity"/>
    <property type="evidence" value="ECO:0007669"/>
    <property type="project" value="UniProtKB-UniRule"/>
</dbReference>
<evidence type="ECO:0000256" key="7">
    <source>
        <dbReference type="ARBA" id="ARBA00022801"/>
    </source>
</evidence>
<feature type="binding site" evidence="13">
    <location>
        <position position="83"/>
    </location>
    <ligand>
        <name>Mg(2+)</name>
        <dbReference type="ChEBI" id="CHEBI:18420"/>
        <label>2</label>
    </ligand>
</feature>
<dbReference type="STRING" id="1797994.A2227_00180"/>
<feature type="active site" evidence="13">
    <location>
        <position position="83"/>
    </location>
</feature>
<evidence type="ECO:0000256" key="12">
    <source>
        <dbReference type="ARBA" id="ARBA00029354"/>
    </source>
</evidence>
<keyword evidence="10 13" id="KW-0233">DNA recombination</keyword>
<keyword evidence="11 13" id="KW-0234">DNA repair</keyword>
<dbReference type="GO" id="GO:0005737">
    <property type="term" value="C:cytoplasm"/>
    <property type="evidence" value="ECO:0007669"/>
    <property type="project" value="UniProtKB-SubCell"/>
</dbReference>
<comment type="catalytic activity">
    <reaction evidence="12 13">
        <text>Endonucleolytic cleavage at a junction such as a reciprocal single-stranded crossover between two homologous DNA duplexes (Holliday junction).</text>
        <dbReference type="EC" id="3.1.21.10"/>
    </reaction>
</comment>
<feature type="binding site" evidence="13">
    <location>
        <position position="23"/>
    </location>
    <ligand>
        <name>Mg(2+)</name>
        <dbReference type="ChEBI" id="CHEBI:18420"/>
        <label>1</label>
    </ligand>
</feature>
<feature type="active site" evidence="13">
    <location>
        <position position="23"/>
    </location>
</feature>
<dbReference type="GO" id="GO:0048476">
    <property type="term" value="C:Holliday junction resolvase complex"/>
    <property type="evidence" value="ECO:0007669"/>
    <property type="project" value="UniProtKB-UniRule"/>
</dbReference>
<reference evidence="15 16" key="1">
    <citation type="journal article" date="2016" name="Nat. Commun.">
        <title>Thousands of microbial genomes shed light on interconnected biogeochemical processes in an aquifer system.</title>
        <authorList>
            <person name="Anantharaman K."/>
            <person name="Brown C.T."/>
            <person name="Hug L.A."/>
            <person name="Sharon I."/>
            <person name="Castelle C.J."/>
            <person name="Probst A.J."/>
            <person name="Thomas B.C."/>
            <person name="Singh A."/>
            <person name="Wilkins M.J."/>
            <person name="Karaoz U."/>
            <person name="Brodie E.L."/>
            <person name="Williams K.H."/>
            <person name="Hubbard S.S."/>
            <person name="Banfield J.F."/>
        </authorList>
    </citation>
    <scope>NUCLEOTIDE SEQUENCE [LARGE SCALE GENOMIC DNA]</scope>
</reference>
<sequence length="174" mass="18981">MNKHKNCHKLNRISTADIILGIDPGIADTGFGVIKKDRGGFLCLDYGTIKTAAKTELPDRLDIINRELRGLIKKYSPALVAVEQLYFCKNVKTALVVGQARGVILLTARQSNLPVMEFTPLQVKQAVSTYGQAAKLQVQRMVKLLLNLPELPQPDDAADALAIAICAANTSRNL</sequence>
<evidence type="ECO:0000256" key="14">
    <source>
        <dbReference type="NCBIfam" id="TIGR00228"/>
    </source>
</evidence>
<dbReference type="GO" id="GO:0006310">
    <property type="term" value="P:DNA recombination"/>
    <property type="evidence" value="ECO:0007669"/>
    <property type="project" value="UniProtKB-UniRule"/>
</dbReference>
<dbReference type="EMBL" id="MFGB01000020">
    <property type="protein sequence ID" value="OGF25616.1"/>
    <property type="molecule type" value="Genomic_DNA"/>
</dbReference>
<dbReference type="PANTHER" id="PTHR30194:SF3">
    <property type="entry name" value="CROSSOVER JUNCTION ENDODEOXYRIBONUCLEASE RUVC"/>
    <property type="match status" value="1"/>
</dbReference>
<evidence type="ECO:0000256" key="9">
    <source>
        <dbReference type="ARBA" id="ARBA00023125"/>
    </source>
</evidence>
<evidence type="ECO:0000256" key="3">
    <source>
        <dbReference type="ARBA" id="ARBA00022722"/>
    </source>
</evidence>
<organism evidence="15 16">
    <name type="scientific">Candidatus Falkowbacteria bacterium RIFOXYA2_FULL_47_19</name>
    <dbReference type="NCBI Taxonomy" id="1797994"/>
    <lineage>
        <taxon>Bacteria</taxon>
        <taxon>Candidatus Falkowiibacteriota</taxon>
    </lineage>
</organism>
<dbReference type="HAMAP" id="MF_00034">
    <property type="entry name" value="RuvC"/>
    <property type="match status" value="1"/>
</dbReference>
<evidence type="ECO:0000313" key="16">
    <source>
        <dbReference type="Proteomes" id="UP000178367"/>
    </source>
</evidence>
<comment type="subcellular location">
    <subcellularLocation>
        <location evidence="13">Cytoplasm</location>
    </subcellularLocation>
</comment>
<evidence type="ECO:0000256" key="4">
    <source>
        <dbReference type="ARBA" id="ARBA00022723"/>
    </source>
</evidence>
<evidence type="ECO:0000256" key="2">
    <source>
        <dbReference type="ARBA" id="ARBA00022490"/>
    </source>
</evidence>
<dbReference type="GO" id="GO:0003677">
    <property type="term" value="F:DNA binding"/>
    <property type="evidence" value="ECO:0007669"/>
    <property type="project" value="UniProtKB-KW"/>
</dbReference>
<proteinExistence type="inferred from homology"/>
<comment type="subunit">
    <text evidence="13">Homodimer which binds Holliday junction (HJ) DNA. The HJ becomes 2-fold symmetrical on binding to RuvC with unstacked arms; it has a different conformation from HJ DNA in complex with RuvA. In the full resolvosome a probable DNA-RuvA(4)-RuvB(12)-RuvC(2) complex forms which resolves the HJ.</text>
</comment>
<keyword evidence="8 13" id="KW-0460">Magnesium</keyword>
<comment type="function">
    <text evidence="13">The RuvA-RuvB-RuvC complex processes Holliday junction (HJ) DNA during genetic recombination and DNA repair. Endonuclease that resolves HJ intermediates. Cleaves cruciform DNA by making single-stranded nicks across the HJ at symmetrical positions within the homologous arms, yielding a 5'-phosphate and a 3'-hydroxyl group; requires a central core of homology in the junction. The consensus cleavage sequence is 5'-(A/T)TT(C/G)-3'. Cleavage occurs on the 3'-side of the TT dinucleotide at the point of strand exchange. HJ branch migration catalyzed by RuvA-RuvB allows RuvC to scan DNA until it finds its consensus sequence, where it cleaves and resolves the cruciform DNA.</text>
</comment>
<dbReference type="PRINTS" id="PR00696">
    <property type="entry name" value="RSOLVASERUVC"/>
</dbReference>
<protein>
    <recommendedName>
        <fullName evidence="13 14">Crossover junction endodeoxyribonuclease RuvC</fullName>
        <ecNumber evidence="13 14">3.1.21.10</ecNumber>
    </recommendedName>
    <alternativeName>
        <fullName evidence="13">Holliday junction nuclease RuvC</fullName>
    </alternativeName>
    <alternativeName>
        <fullName evidence="13">Holliday junction resolvase RuvC</fullName>
    </alternativeName>
</protein>
<keyword evidence="9 13" id="KW-0238">DNA-binding</keyword>
<evidence type="ECO:0000256" key="13">
    <source>
        <dbReference type="HAMAP-Rule" id="MF_00034"/>
    </source>
</evidence>
<keyword evidence="6 13" id="KW-0227">DNA damage</keyword>
<dbReference type="Gene3D" id="3.30.420.10">
    <property type="entry name" value="Ribonuclease H-like superfamily/Ribonuclease H"/>
    <property type="match status" value="1"/>
</dbReference>
<evidence type="ECO:0000256" key="6">
    <source>
        <dbReference type="ARBA" id="ARBA00022763"/>
    </source>
</evidence>
<dbReference type="PANTHER" id="PTHR30194">
    <property type="entry name" value="CROSSOVER JUNCTION ENDODEOXYRIBONUCLEASE RUVC"/>
    <property type="match status" value="1"/>
</dbReference>
<comment type="similarity">
    <text evidence="1 13">Belongs to the RuvC family.</text>
</comment>